<feature type="region of interest" description="Disordered" evidence="1">
    <location>
        <begin position="138"/>
        <end position="161"/>
    </location>
</feature>
<accession>A0A655Q2G2</accession>
<reference evidence="2 3" key="1">
    <citation type="submission" date="2015-07" db="EMBL/GenBank/DDBJ databases">
        <authorList>
            <consortium name="Pathogen Informatics"/>
        </authorList>
    </citation>
    <scope>NUCLEOTIDE SEQUENCE [LARGE SCALE GENOMIC DNA]</scope>
    <source>
        <strain evidence="2 3">A316</strain>
    </source>
</reference>
<protein>
    <submittedName>
        <fullName evidence="2">Uncharacterized protein</fullName>
    </submittedName>
</protein>
<sequence>MPARIGTSLKKPLAKTLNTTVTKSEIQEIQSAACGSTSCTEPSPVLPSAMFTAAGASPRPITIITGPTTTGGSSLWMMATPRTLIMPPSTIYTAPAAIKPPIVAGMPQVWMPNIIGAIKAKEEARKMGTERRVINWKSSVPKPAPNSATFGSSPVRSGTRTNAPNATNSICAPCMAFFIVFSLS</sequence>
<proteinExistence type="predicted"/>
<organism evidence="2 3">
    <name type="scientific">Vibrio cholerae</name>
    <dbReference type="NCBI Taxonomy" id="666"/>
    <lineage>
        <taxon>Bacteria</taxon>
        <taxon>Pseudomonadati</taxon>
        <taxon>Pseudomonadota</taxon>
        <taxon>Gammaproteobacteria</taxon>
        <taxon>Vibrionales</taxon>
        <taxon>Vibrionaceae</taxon>
        <taxon>Vibrio</taxon>
    </lineage>
</organism>
<gene>
    <name evidence="2" type="ORF">ERS013200_02493</name>
</gene>
<name>A0A655Q2G2_VIBCL</name>
<evidence type="ECO:0000313" key="2">
    <source>
        <dbReference type="EMBL" id="CSC87243.1"/>
    </source>
</evidence>
<evidence type="ECO:0000313" key="3">
    <source>
        <dbReference type="Proteomes" id="UP000041770"/>
    </source>
</evidence>
<dbReference type="EMBL" id="CWQY01000017">
    <property type="protein sequence ID" value="CSC87243.1"/>
    <property type="molecule type" value="Genomic_DNA"/>
</dbReference>
<feature type="compositionally biased region" description="Polar residues" evidence="1">
    <location>
        <begin position="146"/>
        <end position="161"/>
    </location>
</feature>
<dbReference type="AlphaFoldDB" id="A0A655Q2G2"/>
<evidence type="ECO:0000256" key="1">
    <source>
        <dbReference type="SAM" id="MobiDB-lite"/>
    </source>
</evidence>
<dbReference type="Proteomes" id="UP000041770">
    <property type="component" value="Unassembled WGS sequence"/>
</dbReference>